<evidence type="ECO:0000313" key="8">
    <source>
        <dbReference type="Proteomes" id="UP001461498"/>
    </source>
</evidence>
<keyword evidence="3" id="KW-0808">Transferase</keyword>
<dbReference type="GO" id="GO:0005524">
    <property type="term" value="F:ATP binding"/>
    <property type="evidence" value="ECO:0007669"/>
    <property type="project" value="UniProtKB-KW"/>
</dbReference>
<accession>A0AAW1DG70</accession>
<keyword evidence="8" id="KW-1185">Reference proteome</keyword>
<evidence type="ECO:0000256" key="3">
    <source>
        <dbReference type="ARBA" id="ARBA00022679"/>
    </source>
</evidence>
<dbReference type="GO" id="GO:0006744">
    <property type="term" value="P:ubiquinone biosynthetic process"/>
    <property type="evidence" value="ECO:0007669"/>
    <property type="project" value="TreeGrafter"/>
</dbReference>
<dbReference type="InterPro" id="IPR034646">
    <property type="entry name" value="ADCK3_dom"/>
</dbReference>
<dbReference type="GO" id="GO:0016740">
    <property type="term" value="F:transferase activity"/>
    <property type="evidence" value="ECO:0007669"/>
    <property type="project" value="UniProtKB-KW"/>
</dbReference>
<evidence type="ECO:0000256" key="5">
    <source>
        <dbReference type="ARBA" id="ARBA00022840"/>
    </source>
</evidence>
<comment type="caution">
    <text evidence="7">The sequence shown here is derived from an EMBL/GenBank/DDBJ whole genome shotgun (WGS) entry which is preliminary data.</text>
</comment>
<dbReference type="PANTHER" id="PTHR43851">
    <property type="match status" value="1"/>
</dbReference>
<evidence type="ECO:0000259" key="6">
    <source>
        <dbReference type="Pfam" id="PF03109"/>
    </source>
</evidence>
<dbReference type="InterPro" id="IPR051409">
    <property type="entry name" value="Atypical_kinase_ADCK"/>
</dbReference>
<keyword evidence="5" id="KW-0067">ATP-binding</keyword>
<name>A0AAW1DG70_9HEMI</name>
<keyword evidence="4" id="KW-0547">Nucleotide-binding</keyword>
<evidence type="ECO:0000256" key="2">
    <source>
        <dbReference type="ARBA" id="ARBA00009670"/>
    </source>
</evidence>
<dbReference type="Pfam" id="PF03109">
    <property type="entry name" value="ABC1"/>
    <property type="match status" value="1"/>
</dbReference>
<dbReference type="EMBL" id="JAPXFL010000002">
    <property type="protein sequence ID" value="KAK9509908.1"/>
    <property type="molecule type" value="Genomic_DNA"/>
</dbReference>
<feature type="domain" description="ABC1 atypical kinase-like" evidence="6">
    <location>
        <begin position="324"/>
        <end position="564"/>
    </location>
</feature>
<evidence type="ECO:0000256" key="1">
    <source>
        <dbReference type="ARBA" id="ARBA00004749"/>
    </source>
</evidence>
<dbReference type="Proteomes" id="UP001461498">
    <property type="component" value="Unassembled WGS sequence"/>
</dbReference>
<reference evidence="7 8" key="1">
    <citation type="submission" date="2022-12" db="EMBL/GenBank/DDBJ databases">
        <title>Chromosome-level genome assembly of true bugs.</title>
        <authorList>
            <person name="Ma L."/>
            <person name="Li H."/>
        </authorList>
    </citation>
    <scope>NUCLEOTIDE SEQUENCE [LARGE SCALE GENOMIC DNA]</scope>
    <source>
        <strain evidence="7">Lab_2022b</strain>
    </source>
</reference>
<protein>
    <recommendedName>
        <fullName evidence="6">ABC1 atypical kinase-like domain-containing protein</fullName>
    </recommendedName>
</protein>
<evidence type="ECO:0000313" key="7">
    <source>
        <dbReference type="EMBL" id="KAK9509908.1"/>
    </source>
</evidence>
<dbReference type="PANTHER" id="PTHR43851:SF3">
    <property type="entry name" value="COENZYME Q8"/>
    <property type="match status" value="1"/>
</dbReference>
<dbReference type="InterPro" id="IPR011009">
    <property type="entry name" value="Kinase-like_dom_sf"/>
</dbReference>
<gene>
    <name evidence="7" type="ORF">O3M35_004799</name>
</gene>
<dbReference type="SUPFAM" id="SSF56112">
    <property type="entry name" value="Protein kinase-like (PK-like)"/>
    <property type="match status" value="1"/>
</dbReference>
<comment type="pathway">
    <text evidence="1">Cofactor biosynthesis; ubiquinone biosynthesis.</text>
</comment>
<evidence type="ECO:0000256" key="4">
    <source>
        <dbReference type="ARBA" id="ARBA00022741"/>
    </source>
</evidence>
<comment type="similarity">
    <text evidence="2">Belongs to the protein kinase superfamily. ADCK protein kinase family.</text>
</comment>
<dbReference type="InterPro" id="IPR004147">
    <property type="entry name" value="ABC1_dom"/>
</dbReference>
<dbReference type="AlphaFoldDB" id="A0AAW1DG70"/>
<proteinExistence type="inferred from homology"/>
<dbReference type="CDD" id="cd13970">
    <property type="entry name" value="ABC1_ADCK3"/>
    <property type="match status" value="1"/>
</dbReference>
<sequence length="668" mass="75415">MSKQIGSDLLGVLKGLQMITNEFIKIQENYVKHTWANSSIKSVIQDSRIIPPNLSSIDIEKFRNEALQRSSMVVIGVRVFADQLKGIKTTDNIFGSNAILNKDKTTENIMKLTPLAVENLRQTADNVNLQKKSETVKEFTTSKSDEPIIRKERKKLSDLVDNSVETPKKNSIEKFEQTVSESAKASEVPSSQTSQVIFDEKKKLSNLVDNPMETPKEKNIEKFAQSLSESAKATKVPSSRIGRMFSFGSLAAGLGIGTVAEVARRTLGLQQTAADNPFLTPANAERIVSTLCKVRGAALKIGQILSIQDNNVISPELQKAFERVRQAADFMPSSQVEKVMRSQLGPDWKSKFLKFEMKPFAAASIGQVHYGVNRNGVECAVKIQYPGVAQGINSDIENLVGVLNLWNIFPEGMFIDKVVEVAKKELAWEVDYVREAQCTKKFKKLLTSYPDYYVPDVIDDLSSKEVFTTELVHGIPVDKCIDLDEESKLRICKLILNLCLQELFEFRYMQTDPNWSNFFYNQNTGKLILLDFGATRSYDKPFMDKYIKVIKAAADGNRQEVLQISRDMGFLTGFESKAMEEAHIDTVMILGEVFSDRYPEFDFGRQDTILRVTKLVPTILQHRLCPPPEEIYSLHRKLSGVFLLCTKLGVKMKCREMFVKVYNSYVFN</sequence>
<organism evidence="7 8">
    <name type="scientific">Rhynocoris fuscipes</name>
    <dbReference type="NCBI Taxonomy" id="488301"/>
    <lineage>
        <taxon>Eukaryota</taxon>
        <taxon>Metazoa</taxon>
        <taxon>Ecdysozoa</taxon>
        <taxon>Arthropoda</taxon>
        <taxon>Hexapoda</taxon>
        <taxon>Insecta</taxon>
        <taxon>Pterygota</taxon>
        <taxon>Neoptera</taxon>
        <taxon>Paraneoptera</taxon>
        <taxon>Hemiptera</taxon>
        <taxon>Heteroptera</taxon>
        <taxon>Panheteroptera</taxon>
        <taxon>Cimicomorpha</taxon>
        <taxon>Reduviidae</taxon>
        <taxon>Harpactorinae</taxon>
        <taxon>Harpactorini</taxon>
        <taxon>Rhynocoris</taxon>
    </lineage>
</organism>